<feature type="transmembrane region" description="Helical" evidence="6">
    <location>
        <begin position="38"/>
        <end position="56"/>
    </location>
</feature>
<evidence type="ECO:0000256" key="5">
    <source>
        <dbReference type="ARBA" id="ARBA00023136"/>
    </source>
</evidence>
<name>A0A9Q0MI76_9DIPT</name>
<dbReference type="CDD" id="cd01116">
    <property type="entry name" value="P_permease"/>
    <property type="match status" value="1"/>
</dbReference>
<dbReference type="PANTHER" id="PTHR43568">
    <property type="entry name" value="P PROTEIN"/>
    <property type="match status" value="1"/>
</dbReference>
<feature type="domain" description="Citrate transporter-like" evidence="7">
    <location>
        <begin position="199"/>
        <end position="658"/>
    </location>
</feature>
<dbReference type="PANTHER" id="PTHR43568:SF1">
    <property type="entry name" value="P PROTEIN"/>
    <property type="match status" value="1"/>
</dbReference>
<evidence type="ECO:0000256" key="3">
    <source>
        <dbReference type="ARBA" id="ARBA00022692"/>
    </source>
</evidence>
<feature type="transmembrane region" description="Helical" evidence="6">
    <location>
        <begin position="532"/>
        <end position="550"/>
    </location>
</feature>
<evidence type="ECO:0000313" key="9">
    <source>
        <dbReference type="Proteomes" id="UP001151699"/>
    </source>
</evidence>
<proteinExistence type="predicted"/>
<dbReference type="GO" id="GO:0055085">
    <property type="term" value="P:transmembrane transport"/>
    <property type="evidence" value="ECO:0007669"/>
    <property type="project" value="InterPro"/>
</dbReference>
<feature type="transmembrane region" description="Helical" evidence="6">
    <location>
        <begin position="322"/>
        <end position="342"/>
    </location>
</feature>
<feature type="transmembrane region" description="Helical" evidence="6">
    <location>
        <begin position="210"/>
        <end position="227"/>
    </location>
</feature>
<feature type="transmembrane region" description="Helical" evidence="6">
    <location>
        <begin position="606"/>
        <end position="627"/>
    </location>
</feature>
<organism evidence="8 9">
    <name type="scientific">Pseudolycoriella hygida</name>
    <dbReference type="NCBI Taxonomy" id="35572"/>
    <lineage>
        <taxon>Eukaryota</taxon>
        <taxon>Metazoa</taxon>
        <taxon>Ecdysozoa</taxon>
        <taxon>Arthropoda</taxon>
        <taxon>Hexapoda</taxon>
        <taxon>Insecta</taxon>
        <taxon>Pterygota</taxon>
        <taxon>Neoptera</taxon>
        <taxon>Endopterygota</taxon>
        <taxon>Diptera</taxon>
        <taxon>Nematocera</taxon>
        <taxon>Sciaroidea</taxon>
        <taxon>Sciaridae</taxon>
        <taxon>Pseudolycoriella</taxon>
    </lineage>
</organism>
<keyword evidence="2" id="KW-0813">Transport</keyword>
<keyword evidence="4 6" id="KW-1133">Transmembrane helix</keyword>
<evidence type="ECO:0000256" key="6">
    <source>
        <dbReference type="SAM" id="Phobius"/>
    </source>
</evidence>
<accession>A0A9Q0MI76</accession>
<feature type="transmembrane region" description="Helical" evidence="6">
    <location>
        <begin position="239"/>
        <end position="259"/>
    </location>
</feature>
<reference evidence="8" key="1">
    <citation type="submission" date="2022-07" db="EMBL/GenBank/DDBJ databases">
        <authorList>
            <person name="Trinca V."/>
            <person name="Uliana J.V.C."/>
            <person name="Torres T.T."/>
            <person name="Ward R.J."/>
            <person name="Monesi N."/>
        </authorList>
    </citation>
    <scope>NUCLEOTIDE SEQUENCE</scope>
    <source>
        <strain evidence="8">HSMRA1968</strain>
        <tissue evidence="8">Whole embryos</tissue>
    </source>
</reference>
<keyword evidence="5 6" id="KW-0472">Membrane</keyword>
<evidence type="ECO:0000256" key="2">
    <source>
        <dbReference type="ARBA" id="ARBA00022448"/>
    </source>
</evidence>
<dbReference type="InterPro" id="IPR004680">
    <property type="entry name" value="Cit_transptr-like_dom"/>
</dbReference>
<feature type="transmembrane region" description="Helical" evidence="6">
    <location>
        <begin position="648"/>
        <end position="667"/>
    </location>
</feature>
<comment type="subcellular location">
    <subcellularLocation>
        <location evidence="1">Membrane</location>
        <topology evidence="1">Multi-pass membrane protein</topology>
    </subcellularLocation>
</comment>
<keyword evidence="9" id="KW-1185">Reference proteome</keyword>
<dbReference type="InterPro" id="IPR051475">
    <property type="entry name" value="Diverse_Ion_Transporter"/>
</dbReference>
<evidence type="ECO:0000259" key="7">
    <source>
        <dbReference type="Pfam" id="PF03600"/>
    </source>
</evidence>
<dbReference type="Pfam" id="PF03600">
    <property type="entry name" value="CitMHS"/>
    <property type="match status" value="1"/>
</dbReference>
<feature type="transmembrane region" description="Helical" evidence="6">
    <location>
        <begin position="179"/>
        <end position="204"/>
    </location>
</feature>
<sequence>MKALHEDHFKLHSATAIHFDEKTLTTRTQRVILTATKVKILVLTLIWLITTVIFIVKPIKYPTYYNSYIPPISGRTVRINKILDENRLEIHLKGAFSDIVTGSSLTLQVRTFVGNETKLLADTLKFSLVNEKDFETAKPTEVFASITIPEELRSVASDLEIFLSTNYGVMFTLSMAFELIPLSVGAGIGFGAAVLGLLYVLIVFEIVDRTFASLLVSSLSIAALALFNERPNLEEVVSWIDMDTLMLLFGMMILVAITSETGFFDYMAVFAFKRTKGKTWPLICCLSSFAMIAALFLDSVSTILLMTPVVIRICEVTNLNPVSVLTIIILSINVGSIASPVGNPPNVMIINNEFVKQSNIGFIEFLIHVLPGVVLLILQSFVQIRYVTFRKIESLQNEDPIEVSNIKHELEMWKNTDRSISAVSKFDEISRNVIHSRVLLLNEALQRELESCHRHKHSKERIQRNNPSCYFLNKKVVEIDPTDEDQNHEEIARRLEKMYPIKNKLLLRQCGTAFAVVICFFFLHSVPYFENISLGWASLLGVCLLLIISNNSDDVKTCLLMVEWSSLLFFATLFVLMESLTKIGLIRVIGEKLADIVKHFSPDNRLAMAVLVVLWVSAFISAFLDNIPLTSMMIKVIVTLSSTLKLPAGPMIWALAFGCGVGGKLLINYVTKDV</sequence>
<dbReference type="EMBL" id="WJQU01003462">
    <property type="protein sequence ID" value="KAJ6624626.1"/>
    <property type="molecule type" value="Genomic_DNA"/>
</dbReference>
<feature type="transmembrane region" description="Helical" evidence="6">
    <location>
        <begin position="279"/>
        <end position="310"/>
    </location>
</feature>
<feature type="transmembrane region" description="Helical" evidence="6">
    <location>
        <begin position="505"/>
        <end position="526"/>
    </location>
</feature>
<feature type="transmembrane region" description="Helical" evidence="6">
    <location>
        <begin position="362"/>
        <end position="382"/>
    </location>
</feature>
<keyword evidence="3 6" id="KW-0812">Transmembrane</keyword>
<evidence type="ECO:0000256" key="4">
    <source>
        <dbReference type="ARBA" id="ARBA00022989"/>
    </source>
</evidence>
<dbReference type="AlphaFoldDB" id="A0A9Q0MI76"/>
<protein>
    <submittedName>
        <fullName evidence="8">P protein</fullName>
    </submittedName>
</protein>
<feature type="transmembrane region" description="Helical" evidence="6">
    <location>
        <begin position="557"/>
        <end position="577"/>
    </location>
</feature>
<gene>
    <name evidence="8" type="primary">Oca2_6</name>
    <name evidence="8" type="ORF">Bhyg_16917</name>
</gene>
<evidence type="ECO:0000313" key="8">
    <source>
        <dbReference type="EMBL" id="KAJ6624626.1"/>
    </source>
</evidence>
<dbReference type="OrthoDB" id="442352at2759"/>
<evidence type="ECO:0000256" key="1">
    <source>
        <dbReference type="ARBA" id="ARBA00004141"/>
    </source>
</evidence>
<comment type="caution">
    <text evidence="8">The sequence shown here is derived from an EMBL/GenBank/DDBJ whole genome shotgun (WGS) entry which is preliminary data.</text>
</comment>
<dbReference type="GO" id="GO:0016020">
    <property type="term" value="C:membrane"/>
    <property type="evidence" value="ECO:0007669"/>
    <property type="project" value="UniProtKB-SubCell"/>
</dbReference>
<dbReference type="Proteomes" id="UP001151699">
    <property type="component" value="Unassembled WGS sequence"/>
</dbReference>